<dbReference type="InterPro" id="IPR003682">
    <property type="entry name" value="rRNA_ssu_MeTfrase_G"/>
</dbReference>
<evidence type="ECO:0000256" key="1">
    <source>
        <dbReference type="ARBA" id="ARBA00022490"/>
    </source>
</evidence>
<gene>
    <name evidence="4" type="ORF">METZ01_LOCUS1989</name>
</gene>
<reference evidence="4" key="1">
    <citation type="submission" date="2018-05" db="EMBL/GenBank/DDBJ databases">
        <authorList>
            <person name="Lanie J.A."/>
            <person name="Ng W.-L."/>
            <person name="Kazmierczak K.M."/>
            <person name="Andrzejewski T.M."/>
            <person name="Davidsen T.M."/>
            <person name="Wayne K.J."/>
            <person name="Tettelin H."/>
            <person name="Glass J.I."/>
            <person name="Rusch D."/>
            <person name="Podicherti R."/>
            <person name="Tsui H.-C.T."/>
            <person name="Winkler M.E."/>
        </authorList>
    </citation>
    <scope>NUCLEOTIDE SEQUENCE</scope>
</reference>
<proteinExistence type="predicted"/>
<feature type="non-terminal residue" evidence="4">
    <location>
        <position position="1"/>
    </location>
</feature>
<keyword evidence="2" id="KW-0698">rRNA processing</keyword>
<dbReference type="GO" id="GO:0070043">
    <property type="term" value="F:rRNA (guanine-N7-)-methyltransferase activity"/>
    <property type="evidence" value="ECO:0007669"/>
    <property type="project" value="TreeGrafter"/>
</dbReference>
<dbReference type="InterPro" id="IPR029063">
    <property type="entry name" value="SAM-dependent_MTases_sf"/>
</dbReference>
<dbReference type="SUPFAM" id="SSF53335">
    <property type="entry name" value="S-adenosyl-L-methionine-dependent methyltransferases"/>
    <property type="match status" value="1"/>
</dbReference>
<evidence type="ECO:0008006" key="5">
    <source>
        <dbReference type="Google" id="ProtNLM"/>
    </source>
</evidence>
<dbReference type="Gene3D" id="3.40.50.150">
    <property type="entry name" value="Vaccinia Virus protein VP39"/>
    <property type="match status" value="1"/>
</dbReference>
<protein>
    <recommendedName>
        <fullName evidence="5">Glucose-inhibited division protein B</fullName>
    </recommendedName>
</protein>
<dbReference type="PANTHER" id="PTHR31760:SF0">
    <property type="entry name" value="S-ADENOSYL-L-METHIONINE-DEPENDENT METHYLTRANSFERASES SUPERFAMILY PROTEIN"/>
    <property type="match status" value="1"/>
</dbReference>
<keyword evidence="1" id="KW-0963">Cytoplasm</keyword>
<keyword evidence="3" id="KW-0808">Transferase</keyword>
<accession>A0A381N3N6</accession>
<dbReference type="PANTHER" id="PTHR31760">
    <property type="entry name" value="S-ADENOSYL-L-METHIONINE-DEPENDENT METHYLTRANSFERASES SUPERFAMILY PROTEIN"/>
    <property type="match status" value="1"/>
</dbReference>
<dbReference type="AlphaFoldDB" id="A0A381N3N6"/>
<name>A0A381N3N6_9ZZZZ</name>
<sequence>VELDTGDVAVDLGTGGGVPGLVLAALTSNRWVLVDRGDRRCTFLRWAVRELGLGDRVEVLAVDAVQAARGGLRGKAALVTARAFAPPGPTAECAAPFLATDGILVVSEPPGDQVDTVGRWVPDALDQLGMVDLGGWRFSGAGYRAMRATRTCPSRFPRRFSRQLAGPLF</sequence>
<evidence type="ECO:0000313" key="4">
    <source>
        <dbReference type="EMBL" id="SUZ49135.1"/>
    </source>
</evidence>
<dbReference type="Pfam" id="PF02527">
    <property type="entry name" value="GidB"/>
    <property type="match status" value="1"/>
</dbReference>
<evidence type="ECO:0000256" key="2">
    <source>
        <dbReference type="ARBA" id="ARBA00022552"/>
    </source>
</evidence>
<dbReference type="GO" id="GO:0005829">
    <property type="term" value="C:cytosol"/>
    <property type="evidence" value="ECO:0007669"/>
    <property type="project" value="TreeGrafter"/>
</dbReference>
<dbReference type="EMBL" id="UINC01000105">
    <property type="protein sequence ID" value="SUZ49135.1"/>
    <property type="molecule type" value="Genomic_DNA"/>
</dbReference>
<organism evidence="4">
    <name type="scientific">marine metagenome</name>
    <dbReference type="NCBI Taxonomy" id="408172"/>
    <lineage>
        <taxon>unclassified sequences</taxon>
        <taxon>metagenomes</taxon>
        <taxon>ecological metagenomes</taxon>
    </lineage>
</organism>
<evidence type="ECO:0000256" key="3">
    <source>
        <dbReference type="ARBA" id="ARBA00022679"/>
    </source>
</evidence>